<keyword evidence="2" id="KW-1185">Reference proteome</keyword>
<protein>
    <submittedName>
        <fullName evidence="1">Uncharacterized protein</fullName>
    </submittedName>
</protein>
<sequence length="188" mass="20072">MKRPRSPCFAGQRSRLKVLRRLHPASAASAAPLLQRKRSLDCGLDRTPGSPPPVKRPRLEGSVYDSHAFLWEVQETSKEPTFGKDSKHNKQHKNGGSASGGPAVTAALAQSPPDTSPMDAQAPPMVEQGGGCDKLDLSAVLMSGPPLPADAAMELSSPPASDEDDPAFNAFNYWKTPFPDVSVDVVME</sequence>
<accession>A0ACB7SMB7</accession>
<dbReference type="EMBL" id="CM023484">
    <property type="protein sequence ID" value="KAH6934282.1"/>
    <property type="molecule type" value="Genomic_DNA"/>
</dbReference>
<name>A0ACB7SMB7_HYAAI</name>
<reference evidence="1" key="1">
    <citation type="submission" date="2020-05" db="EMBL/GenBank/DDBJ databases">
        <title>Large-scale comparative analyses of tick genomes elucidate their genetic diversity and vector capacities.</title>
        <authorList>
            <person name="Jia N."/>
            <person name="Wang J."/>
            <person name="Shi W."/>
            <person name="Du L."/>
            <person name="Sun Y."/>
            <person name="Zhan W."/>
            <person name="Jiang J."/>
            <person name="Wang Q."/>
            <person name="Zhang B."/>
            <person name="Ji P."/>
            <person name="Sakyi L.B."/>
            <person name="Cui X."/>
            <person name="Yuan T."/>
            <person name="Jiang B."/>
            <person name="Yang W."/>
            <person name="Lam T.T.-Y."/>
            <person name="Chang Q."/>
            <person name="Ding S."/>
            <person name="Wang X."/>
            <person name="Zhu J."/>
            <person name="Ruan X."/>
            <person name="Zhao L."/>
            <person name="Wei J."/>
            <person name="Que T."/>
            <person name="Du C."/>
            <person name="Cheng J."/>
            <person name="Dai P."/>
            <person name="Han X."/>
            <person name="Huang E."/>
            <person name="Gao Y."/>
            <person name="Liu J."/>
            <person name="Shao H."/>
            <person name="Ye R."/>
            <person name="Li L."/>
            <person name="Wei W."/>
            <person name="Wang X."/>
            <person name="Wang C."/>
            <person name="Yang T."/>
            <person name="Huo Q."/>
            <person name="Li W."/>
            <person name="Guo W."/>
            <person name="Chen H."/>
            <person name="Zhou L."/>
            <person name="Ni X."/>
            <person name="Tian J."/>
            <person name="Zhou Y."/>
            <person name="Sheng Y."/>
            <person name="Liu T."/>
            <person name="Pan Y."/>
            <person name="Xia L."/>
            <person name="Li J."/>
            <person name="Zhao F."/>
            <person name="Cao W."/>
        </authorList>
    </citation>
    <scope>NUCLEOTIDE SEQUENCE</scope>
    <source>
        <strain evidence="1">Hyas-2018</strain>
    </source>
</reference>
<evidence type="ECO:0000313" key="2">
    <source>
        <dbReference type="Proteomes" id="UP000821845"/>
    </source>
</evidence>
<comment type="caution">
    <text evidence="1">The sequence shown here is derived from an EMBL/GenBank/DDBJ whole genome shotgun (WGS) entry which is preliminary data.</text>
</comment>
<gene>
    <name evidence="1" type="ORF">HPB50_022862</name>
</gene>
<evidence type="ECO:0000313" key="1">
    <source>
        <dbReference type="EMBL" id="KAH6934282.1"/>
    </source>
</evidence>
<dbReference type="Proteomes" id="UP000821845">
    <property type="component" value="Chromosome 4"/>
</dbReference>
<organism evidence="1 2">
    <name type="scientific">Hyalomma asiaticum</name>
    <name type="common">Tick</name>
    <dbReference type="NCBI Taxonomy" id="266040"/>
    <lineage>
        <taxon>Eukaryota</taxon>
        <taxon>Metazoa</taxon>
        <taxon>Ecdysozoa</taxon>
        <taxon>Arthropoda</taxon>
        <taxon>Chelicerata</taxon>
        <taxon>Arachnida</taxon>
        <taxon>Acari</taxon>
        <taxon>Parasitiformes</taxon>
        <taxon>Ixodida</taxon>
        <taxon>Ixodoidea</taxon>
        <taxon>Ixodidae</taxon>
        <taxon>Hyalomminae</taxon>
        <taxon>Hyalomma</taxon>
    </lineage>
</organism>
<proteinExistence type="predicted"/>